<dbReference type="EMBL" id="WNYA01000008">
    <property type="protein sequence ID" value="KAG8558485.1"/>
    <property type="molecule type" value="Genomic_DNA"/>
</dbReference>
<organism evidence="9 10">
    <name type="scientific">Engystomops pustulosus</name>
    <name type="common">Tungara frog</name>
    <name type="synonym">Physalaemus pustulosus</name>
    <dbReference type="NCBI Taxonomy" id="76066"/>
    <lineage>
        <taxon>Eukaryota</taxon>
        <taxon>Metazoa</taxon>
        <taxon>Chordata</taxon>
        <taxon>Craniata</taxon>
        <taxon>Vertebrata</taxon>
        <taxon>Euteleostomi</taxon>
        <taxon>Amphibia</taxon>
        <taxon>Batrachia</taxon>
        <taxon>Anura</taxon>
        <taxon>Neobatrachia</taxon>
        <taxon>Hyloidea</taxon>
        <taxon>Leptodactylidae</taxon>
        <taxon>Leiuperinae</taxon>
        <taxon>Engystomops</taxon>
    </lineage>
</organism>
<dbReference type="GO" id="GO:0031838">
    <property type="term" value="C:haptoglobin-hemoglobin complex"/>
    <property type="evidence" value="ECO:0007669"/>
    <property type="project" value="TreeGrafter"/>
</dbReference>
<dbReference type="PROSITE" id="PS01033">
    <property type="entry name" value="GLOBIN"/>
    <property type="match status" value="1"/>
</dbReference>
<dbReference type="Proteomes" id="UP000824782">
    <property type="component" value="Unassembled WGS sequence"/>
</dbReference>
<keyword evidence="2 7" id="KW-0813">Transport</keyword>
<evidence type="ECO:0000259" key="8">
    <source>
        <dbReference type="PROSITE" id="PS01033"/>
    </source>
</evidence>
<dbReference type="PANTHER" id="PTHR11442:SF100">
    <property type="entry name" value="HEMOGLOBIN SUBUNIT BETA-1"/>
    <property type="match status" value="1"/>
</dbReference>
<evidence type="ECO:0000313" key="9">
    <source>
        <dbReference type="EMBL" id="KAG8558485.1"/>
    </source>
</evidence>
<evidence type="ECO:0000256" key="3">
    <source>
        <dbReference type="ARBA" id="ARBA00022617"/>
    </source>
</evidence>
<dbReference type="GO" id="GO:0005833">
    <property type="term" value="C:hemoglobin complex"/>
    <property type="evidence" value="ECO:0007669"/>
    <property type="project" value="InterPro"/>
</dbReference>
<dbReference type="GO" id="GO:0043177">
    <property type="term" value="F:organic acid binding"/>
    <property type="evidence" value="ECO:0007669"/>
    <property type="project" value="TreeGrafter"/>
</dbReference>
<dbReference type="InterPro" id="IPR050056">
    <property type="entry name" value="Hemoglobin_oxygen_transport"/>
</dbReference>
<dbReference type="InterPro" id="IPR012292">
    <property type="entry name" value="Globin/Proto"/>
</dbReference>
<dbReference type="Gene3D" id="1.10.490.10">
    <property type="entry name" value="Globins"/>
    <property type="match status" value="1"/>
</dbReference>
<keyword evidence="10" id="KW-1185">Reference proteome</keyword>
<dbReference type="InterPro" id="IPR009050">
    <property type="entry name" value="Globin-like_sf"/>
</dbReference>
<accession>A0AAV7AG63</accession>
<evidence type="ECO:0000256" key="4">
    <source>
        <dbReference type="ARBA" id="ARBA00022621"/>
    </source>
</evidence>
<evidence type="ECO:0000256" key="1">
    <source>
        <dbReference type="ARBA" id="ARBA00008705"/>
    </source>
</evidence>
<dbReference type="InterPro" id="IPR002337">
    <property type="entry name" value="Hemoglobin_b"/>
</dbReference>
<dbReference type="SUPFAM" id="SSF46458">
    <property type="entry name" value="Globin-like"/>
    <property type="match status" value="1"/>
</dbReference>
<keyword evidence="5" id="KW-0479">Metal-binding</keyword>
<sequence>MSAKSGRLQLRDGLSVLFNARDCVRKRTLEAQHRHKQHPSAEKEAKKMNVLLNKSGIEEVGKESLVRLLIVYPWTQKYFDDLGDLSSVEAIQKNPKVAAHGEKILKSVEEAMKHLDNLNHQVEQSQYYTKELHIDPSIFPLYTKTLTDVMADQFKGEFPSEVRASFEKTFSAMNDAVSKAVSE</sequence>
<gene>
    <name evidence="9" type="ORF">GDO81_017014</name>
</gene>
<protein>
    <recommendedName>
        <fullName evidence="8">Globin domain-containing protein</fullName>
    </recommendedName>
</protein>
<comment type="similarity">
    <text evidence="1 7">Belongs to the globin family.</text>
</comment>
<evidence type="ECO:0000256" key="7">
    <source>
        <dbReference type="RuleBase" id="RU000356"/>
    </source>
</evidence>
<dbReference type="GO" id="GO:0046872">
    <property type="term" value="F:metal ion binding"/>
    <property type="evidence" value="ECO:0007669"/>
    <property type="project" value="UniProtKB-KW"/>
</dbReference>
<evidence type="ECO:0000256" key="6">
    <source>
        <dbReference type="ARBA" id="ARBA00023004"/>
    </source>
</evidence>
<evidence type="ECO:0000313" key="10">
    <source>
        <dbReference type="Proteomes" id="UP000824782"/>
    </source>
</evidence>
<comment type="caution">
    <text evidence="9">The sequence shown here is derived from an EMBL/GenBank/DDBJ whole genome shotgun (WGS) entry which is preliminary data.</text>
</comment>
<dbReference type="AlphaFoldDB" id="A0AAV7AG63"/>
<dbReference type="GO" id="GO:0031720">
    <property type="term" value="F:haptoglobin binding"/>
    <property type="evidence" value="ECO:0007669"/>
    <property type="project" value="TreeGrafter"/>
</dbReference>
<dbReference type="GO" id="GO:0004601">
    <property type="term" value="F:peroxidase activity"/>
    <property type="evidence" value="ECO:0007669"/>
    <property type="project" value="TreeGrafter"/>
</dbReference>
<dbReference type="PRINTS" id="PR00814">
    <property type="entry name" value="BETAHAEM"/>
</dbReference>
<evidence type="ECO:0000256" key="2">
    <source>
        <dbReference type="ARBA" id="ARBA00022448"/>
    </source>
</evidence>
<dbReference type="GO" id="GO:0005344">
    <property type="term" value="F:oxygen carrier activity"/>
    <property type="evidence" value="ECO:0007669"/>
    <property type="project" value="UniProtKB-KW"/>
</dbReference>
<dbReference type="PANTHER" id="PTHR11442">
    <property type="entry name" value="HEMOGLOBIN FAMILY MEMBER"/>
    <property type="match status" value="1"/>
</dbReference>
<dbReference type="GO" id="GO:0020037">
    <property type="term" value="F:heme binding"/>
    <property type="evidence" value="ECO:0007669"/>
    <property type="project" value="InterPro"/>
</dbReference>
<keyword evidence="6" id="KW-0408">Iron</keyword>
<dbReference type="GO" id="GO:0072562">
    <property type="term" value="C:blood microparticle"/>
    <property type="evidence" value="ECO:0007669"/>
    <property type="project" value="TreeGrafter"/>
</dbReference>
<keyword evidence="4 7" id="KW-0561">Oxygen transport</keyword>
<dbReference type="Pfam" id="PF00042">
    <property type="entry name" value="Globin"/>
    <property type="match status" value="1"/>
</dbReference>
<feature type="domain" description="Globin" evidence="8">
    <location>
        <begin position="37"/>
        <end position="182"/>
    </location>
</feature>
<proteinExistence type="inferred from homology"/>
<dbReference type="GO" id="GO:0019825">
    <property type="term" value="F:oxygen binding"/>
    <property type="evidence" value="ECO:0007669"/>
    <property type="project" value="InterPro"/>
</dbReference>
<keyword evidence="3 7" id="KW-0349">Heme</keyword>
<name>A0AAV7AG63_ENGPU</name>
<dbReference type="InterPro" id="IPR000971">
    <property type="entry name" value="Globin"/>
</dbReference>
<reference evidence="9" key="1">
    <citation type="thesis" date="2020" institute="ProQuest LLC" country="789 East Eisenhower Parkway, Ann Arbor, MI, USA">
        <title>Comparative Genomics and Chromosome Evolution.</title>
        <authorList>
            <person name="Mudd A.B."/>
        </authorList>
    </citation>
    <scope>NUCLEOTIDE SEQUENCE</scope>
    <source>
        <strain evidence="9">237g6f4</strain>
        <tissue evidence="9">Blood</tissue>
    </source>
</reference>
<evidence type="ECO:0000256" key="5">
    <source>
        <dbReference type="ARBA" id="ARBA00022723"/>
    </source>
</evidence>
<dbReference type="GO" id="GO:0042744">
    <property type="term" value="P:hydrogen peroxide catabolic process"/>
    <property type="evidence" value="ECO:0007669"/>
    <property type="project" value="TreeGrafter"/>
</dbReference>